<dbReference type="EMBL" id="SNRY01000070">
    <property type="protein sequence ID" value="KAA6348379.1"/>
    <property type="molecule type" value="Genomic_DNA"/>
</dbReference>
<name>A0A5J4SQ42_9ZZZZ</name>
<dbReference type="AlphaFoldDB" id="A0A5J4SQ42"/>
<gene>
    <name evidence="1" type="ORF">EZS27_004197</name>
</gene>
<protein>
    <submittedName>
        <fullName evidence="1">Uncharacterized protein</fullName>
    </submittedName>
</protein>
<comment type="caution">
    <text evidence="1">The sequence shown here is derived from an EMBL/GenBank/DDBJ whole genome shotgun (WGS) entry which is preliminary data.</text>
</comment>
<sequence>MVIEIKKLEIKKINTVKKFVYLLIVAVFVSFGCRETVDIEIPENYEKADITGITVYNAQAVSITSSTSIANALKEVVVILGITQDLANLKVSLTISPGATVTQPLETNIQDFSQPRTVRIVSPGGSVENEWSIRIFNP</sequence>
<evidence type="ECO:0000313" key="1">
    <source>
        <dbReference type="EMBL" id="KAA6348379.1"/>
    </source>
</evidence>
<accession>A0A5J4SQ42</accession>
<dbReference type="Gene3D" id="2.60.40.2340">
    <property type="match status" value="1"/>
</dbReference>
<proteinExistence type="predicted"/>
<reference evidence="1" key="1">
    <citation type="submission" date="2019-03" db="EMBL/GenBank/DDBJ databases">
        <title>Single cell metagenomics reveals metabolic interactions within the superorganism composed of flagellate Streblomastix strix and complex community of Bacteroidetes bacteria on its surface.</title>
        <authorList>
            <person name="Treitli S.C."/>
            <person name="Kolisko M."/>
            <person name="Husnik F."/>
            <person name="Keeling P."/>
            <person name="Hampl V."/>
        </authorList>
    </citation>
    <scope>NUCLEOTIDE SEQUENCE</scope>
    <source>
        <strain evidence="1">STM</strain>
    </source>
</reference>
<organism evidence="1">
    <name type="scientific">termite gut metagenome</name>
    <dbReference type="NCBI Taxonomy" id="433724"/>
    <lineage>
        <taxon>unclassified sequences</taxon>
        <taxon>metagenomes</taxon>
        <taxon>organismal metagenomes</taxon>
    </lineage>
</organism>
<dbReference type="PROSITE" id="PS51257">
    <property type="entry name" value="PROKAR_LIPOPROTEIN"/>
    <property type="match status" value="1"/>
</dbReference>